<keyword evidence="3 6" id="KW-0812">Transmembrane</keyword>
<dbReference type="PANTHER" id="PTHR32522">
    <property type="match status" value="1"/>
</dbReference>
<dbReference type="PANTHER" id="PTHR32522:SF5">
    <property type="entry name" value="ABC3 TRANSPORTER PERMEASE PROTEIN DOMAIN-CONTAINING PROTEIN"/>
    <property type="match status" value="1"/>
</dbReference>
<evidence type="ECO:0000256" key="1">
    <source>
        <dbReference type="ARBA" id="ARBA00004651"/>
    </source>
</evidence>
<dbReference type="GO" id="GO:0005886">
    <property type="term" value="C:plasma membrane"/>
    <property type="evidence" value="ECO:0007669"/>
    <property type="project" value="UniProtKB-SubCell"/>
</dbReference>
<evidence type="ECO:0000313" key="8">
    <source>
        <dbReference type="EMBL" id="KAA6395290.1"/>
    </source>
</evidence>
<sequence>MDSILDDGLGGLGGLGGLKKTKMTGEKAEQSLLSKIWGTFVLSVNYILASFRRDLRLPFIGITTVFIVVFFIGLLYNALTFSSIIFWNIAETQVSQNDFTILPGADLTNGLMPVSELEELVAQDDQVLGISTRILFNGMCRNIIADEGRNETCVVLAQETQHEKDLGIGRNWLNPELKINECHATNALVRKTKVKPYGEGTMQFFLESNQLLLQFVKPFYPQILSQISQIPSTILPPGVPQDEAELDTLFTEVIDSTTLDFKVLEPVKKTRGKYASLGNVLVIEKKYLGYEIAAALQTSMDKNAILSALGFGTLVATGIRGQNISDIWLEAVGTFKNRLSIYTQDSKPTSIDIRKRADKLMGVLGLTSPLSLVMTSFTAQQQMTMIRIFMDQMFLSTIIVLVGLGALLIYTLLLSDVEEKTYEYGMLRALGVSNKTITVLLITTAEFFAVPGTILGIGLSALFLYIAIYVVSGVVHYDIPMYYTGIAVLLTVLLGLLIPLVANFYPIYHAYTSTLRDSLDLYHQLNQETRVSFTNLETMGVSPMTIGMSIIVIGLGFALYYGAPTAFFNNDIAGFLFILIWVLIGMLVGLVLISIFFQPFLERVFVLMLVCCSDTRFRGLVRKSLVSHRSRNQKTAIMFTASLSFVIFVGSQFALMAAQIVDSLRMASGSDIVFTSTAQEKFYHIEDIEKAMNSTMSLPDSKITGYTYSTYPITGVENVVMVVVSNINNLSPMPVTLIGLPENYLDGTFYEFYQTGRKQSGIDFPAHGSGLSSKSDVFKSLAQTERATTLPLETEIQNLGSKSILQGPKSSETRELVMKRNEATVQQAFPNFNYRPTEEVYSGYLDIICSEGLITATSANIDVPLRVSITIMNRNYGKTTNYNFMAKVRATLDQAPALSVGSFSMSALGSSVVVSIKQYQEIVSHLKSSLDTTIYDPLDTKPGLVEYPLMINNLMIKLDGKQDEETRASVQDSVISYIDPQSYIMDTQDMEETVHDTTVVLDIFYIVFGVIAILLCFFVLWISFTANVRENGWEFGVLRSIGLTGWQTVRIYVYEATTLVLGCIIFGTVIGIGVALTLTYQMTMFTEMPLKYMFPVPLYVSSTVLSIIVAVFGSILAANDMRMKDIASVVRSGA</sequence>
<proteinExistence type="predicted"/>
<feature type="transmembrane region" description="Helical" evidence="6">
    <location>
        <begin position="426"/>
        <end position="448"/>
    </location>
</feature>
<dbReference type="OrthoDB" id="312032at2759"/>
<evidence type="ECO:0000256" key="5">
    <source>
        <dbReference type="ARBA" id="ARBA00023136"/>
    </source>
</evidence>
<feature type="transmembrane region" description="Helical" evidence="6">
    <location>
        <begin position="482"/>
        <end position="508"/>
    </location>
</feature>
<dbReference type="Pfam" id="PF02687">
    <property type="entry name" value="FtsX"/>
    <property type="match status" value="2"/>
</dbReference>
<feature type="domain" description="ABC3 transporter permease C-terminal" evidence="7">
    <location>
        <begin position="398"/>
        <end position="513"/>
    </location>
</feature>
<gene>
    <name evidence="8" type="ORF">EZS28_009181</name>
</gene>
<feature type="transmembrane region" description="Helical" evidence="6">
    <location>
        <begin position="454"/>
        <end position="475"/>
    </location>
</feature>
<reference evidence="8 9" key="1">
    <citation type="submission" date="2019-03" db="EMBL/GenBank/DDBJ databases">
        <title>Single cell metagenomics reveals metabolic interactions within the superorganism composed of flagellate Streblomastix strix and complex community of Bacteroidetes bacteria on its surface.</title>
        <authorList>
            <person name="Treitli S.C."/>
            <person name="Kolisko M."/>
            <person name="Husnik F."/>
            <person name="Keeling P."/>
            <person name="Hampl V."/>
        </authorList>
    </citation>
    <scope>NUCLEOTIDE SEQUENCE [LARGE SCALE GENOMIC DNA]</scope>
    <source>
        <strain evidence="8">ST1C</strain>
    </source>
</reference>
<comment type="subcellular location">
    <subcellularLocation>
        <location evidence="1">Cell membrane</location>
        <topology evidence="1">Multi-pass membrane protein</topology>
    </subcellularLocation>
</comment>
<feature type="transmembrane region" description="Helical" evidence="6">
    <location>
        <begin position="57"/>
        <end position="79"/>
    </location>
</feature>
<organism evidence="8 9">
    <name type="scientific">Streblomastix strix</name>
    <dbReference type="NCBI Taxonomy" id="222440"/>
    <lineage>
        <taxon>Eukaryota</taxon>
        <taxon>Metamonada</taxon>
        <taxon>Preaxostyla</taxon>
        <taxon>Oxymonadida</taxon>
        <taxon>Streblomastigidae</taxon>
        <taxon>Streblomastix</taxon>
    </lineage>
</organism>
<name>A0A5J4WK30_9EUKA</name>
<comment type="caution">
    <text evidence="8">The sequence shown here is derived from an EMBL/GenBank/DDBJ whole genome shotgun (WGS) entry which is preliminary data.</text>
</comment>
<keyword evidence="2" id="KW-1003">Cell membrane</keyword>
<dbReference type="AlphaFoldDB" id="A0A5J4WK30"/>
<evidence type="ECO:0000313" key="9">
    <source>
        <dbReference type="Proteomes" id="UP000324800"/>
    </source>
</evidence>
<keyword evidence="5 6" id="KW-0472">Membrane</keyword>
<keyword evidence="4 6" id="KW-1133">Transmembrane helix</keyword>
<evidence type="ECO:0000256" key="4">
    <source>
        <dbReference type="ARBA" id="ARBA00022989"/>
    </source>
</evidence>
<protein>
    <submittedName>
        <fullName evidence="8">Putative permease family protein</fullName>
    </submittedName>
</protein>
<evidence type="ECO:0000256" key="6">
    <source>
        <dbReference type="SAM" id="Phobius"/>
    </source>
</evidence>
<feature type="transmembrane region" description="Helical" evidence="6">
    <location>
        <begin position="544"/>
        <end position="563"/>
    </location>
</feature>
<feature type="transmembrane region" description="Helical" evidence="6">
    <location>
        <begin position="1098"/>
        <end position="1118"/>
    </location>
</feature>
<feature type="transmembrane region" description="Helical" evidence="6">
    <location>
        <begin position="575"/>
        <end position="597"/>
    </location>
</feature>
<dbReference type="InterPro" id="IPR003838">
    <property type="entry name" value="ABC3_permease_C"/>
</dbReference>
<dbReference type="EMBL" id="SNRW01001723">
    <property type="protein sequence ID" value="KAA6395290.1"/>
    <property type="molecule type" value="Genomic_DNA"/>
</dbReference>
<evidence type="ECO:0000259" key="7">
    <source>
        <dbReference type="Pfam" id="PF02687"/>
    </source>
</evidence>
<feature type="transmembrane region" description="Helical" evidence="6">
    <location>
        <begin position="1059"/>
        <end position="1078"/>
    </location>
</feature>
<feature type="transmembrane region" description="Helical" evidence="6">
    <location>
        <begin position="393"/>
        <end position="414"/>
    </location>
</feature>
<accession>A0A5J4WK30</accession>
<feature type="transmembrane region" description="Helical" evidence="6">
    <location>
        <begin position="360"/>
        <end position="381"/>
    </location>
</feature>
<feature type="transmembrane region" description="Helical" evidence="6">
    <location>
        <begin position="1003"/>
        <end position="1024"/>
    </location>
</feature>
<feature type="transmembrane region" description="Helical" evidence="6">
    <location>
        <begin position="636"/>
        <end position="658"/>
    </location>
</feature>
<dbReference type="Proteomes" id="UP000324800">
    <property type="component" value="Unassembled WGS sequence"/>
</dbReference>
<feature type="domain" description="ABC3 transporter permease C-terminal" evidence="7">
    <location>
        <begin position="1006"/>
        <end position="1122"/>
    </location>
</feature>
<evidence type="ECO:0000256" key="2">
    <source>
        <dbReference type="ARBA" id="ARBA00022475"/>
    </source>
</evidence>
<evidence type="ECO:0000256" key="3">
    <source>
        <dbReference type="ARBA" id="ARBA00022692"/>
    </source>
</evidence>